<protein>
    <submittedName>
        <fullName evidence="1">Uncharacterized protein</fullName>
    </submittedName>
</protein>
<evidence type="ECO:0000313" key="1">
    <source>
        <dbReference type="EMBL" id="LAB38111.1"/>
    </source>
</evidence>
<proteinExistence type="predicted"/>
<organism evidence="1">
    <name type="scientific">Micrurus spixii</name>
    <name type="common">Amazon coral snake</name>
    <dbReference type="NCBI Taxonomy" id="129469"/>
    <lineage>
        <taxon>Eukaryota</taxon>
        <taxon>Metazoa</taxon>
        <taxon>Chordata</taxon>
        <taxon>Craniata</taxon>
        <taxon>Vertebrata</taxon>
        <taxon>Euteleostomi</taxon>
        <taxon>Lepidosauria</taxon>
        <taxon>Squamata</taxon>
        <taxon>Bifurcata</taxon>
        <taxon>Unidentata</taxon>
        <taxon>Episquamata</taxon>
        <taxon>Toxicofera</taxon>
        <taxon>Serpentes</taxon>
        <taxon>Colubroidea</taxon>
        <taxon>Elapidae</taxon>
        <taxon>Elapinae</taxon>
        <taxon>Micrurus</taxon>
    </lineage>
</organism>
<dbReference type="AlphaFoldDB" id="A0A2D4MXH0"/>
<name>A0A2D4MXH0_9SAUR</name>
<accession>A0A2D4MXH0</accession>
<reference evidence="1" key="1">
    <citation type="submission" date="2017-07" db="EMBL/GenBank/DDBJ databases">
        <authorList>
            <person name="Mikheyev A."/>
            <person name="Grau M."/>
        </authorList>
    </citation>
    <scope>NUCLEOTIDE SEQUENCE</scope>
    <source>
        <tissue evidence="1">Venom_gland</tissue>
    </source>
</reference>
<sequence length="104" mass="12403">MDKFKKQEAINIGRSRLTIGMAYILWDERHKAYLYFQRHHIKQALLRVWTIIKQQNYMETSAWLSILEALIHPIFFNLGRIVTYKDLLNEIGKLKSRQELIKGG</sequence>
<dbReference type="EMBL" id="IACM01125605">
    <property type="protein sequence ID" value="LAB38111.1"/>
    <property type="molecule type" value="Transcribed_RNA"/>
</dbReference>
<reference evidence="1" key="2">
    <citation type="submission" date="2017-11" db="EMBL/GenBank/DDBJ databases">
        <title>Coralsnake Venomics: Analyses of Venom Gland Transcriptomes and Proteomes of Six Brazilian Taxa.</title>
        <authorList>
            <person name="Aird S.D."/>
            <person name="Jorge da Silva N."/>
            <person name="Qiu L."/>
            <person name="Villar-Briones A."/>
            <person name="Aparecida-Saddi V."/>
            <person name="Campos-Telles M.P."/>
            <person name="Grau M."/>
            <person name="Mikheyev A.S."/>
        </authorList>
    </citation>
    <scope>NUCLEOTIDE SEQUENCE</scope>
    <source>
        <tissue evidence="1">Venom_gland</tissue>
    </source>
</reference>